<dbReference type="Pfam" id="PF12906">
    <property type="entry name" value="RINGv"/>
    <property type="match status" value="1"/>
</dbReference>
<feature type="transmembrane region" description="Helical" evidence="4">
    <location>
        <begin position="115"/>
        <end position="143"/>
    </location>
</feature>
<accession>A0A1R2C096</accession>
<evidence type="ECO:0000256" key="2">
    <source>
        <dbReference type="ARBA" id="ARBA00022771"/>
    </source>
</evidence>
<dbReference type="PANTHER" id="PTHR46347:SF1">
    <property type="entry name" value="RING_FYVE_PHD ZINC FINGER SUPERFAMILY PROTEIN"/>
    <property type="match status" value="1"/>
</dbReference>
<dbReference type="CDD" id="cd16495">
    <property type="entry name" value="RING_CH-C4HC3_MARCH"/>
    <property type="match status" value="1"/>
</dbReference>
<proteinExistence type="predicted"/>
<keyword evidence="4" id="KW-0812">Transmembrane</keyword>
<name>A0A1R2C096_9CILI</name>
<evidence type="ECO:0000256" key="4">
    <source>
        <dbReference type="SAM" id="Phobius"/>
    </source>
</evidence>
<dbReference type="InterPro" id="IPR011016">
    <property type="entry name" value="Znf_RING-CH"/>
</dbReference>
<dbReference type="GO" id="GO:0008270">
    <property type="term" value="F:zinc ion binding"/>
    <property type="evidence" value="ECO:0007669"/>
    <property type="project" value="UniProtKB-KW"/>
</dbReference>
<dbReference type="Proteomes" id="UP000187209">
    <property type="component" value="Unassembled WGS sequence"/>
</dbReference>
<dbReference type="InterPro" id="IPR013083">
    <property type="entry name" value="Znf_RING/FYVE/PHD"/>
</dbReference>
<feature type="transmembrane region" description="Helical" evidence="4">
    <location>
        <begin position="149"/>
        <end position="173"/>
    </location>
</feature>
<keyword evidence="4" id="KW-1133">Transmembrane helix</keyword>
<evidence type="ECO:0000256" key="3">
    <source>
        <dbReference type="ARBA" id="ARBA00022833"/>
    </source>
</evidence>
<dbReference type="SUPFAM" id="SSF57850">
    <property type="entry name" value="RING/U-box"/>
    <property type="match status" value="1"/>
</dbReference>
<evidence type="ECO:0000259" key="5">
    <source>
        <dbReference type="PROSITE" id="PS51292"/>
    </source>
</evidence>
<dbReference type="EMBL" id="MPUH01000341">
    <property type="protein sequence ID" value="OMJ82434.1"/>
    <property type="molecule type" value="Genomic_DNA"/>
</dbReference>
<dbReference type="OrthoDB" id="264354at2759"/>
<keyword evidence="1" id="KW-0479">Metal-binding</keyword>
<protein>
    <recommendedName>
        <fullName evidence="5">RING-CH-type domain-containing protein</fullName>
    </recommendedName>
</protein>
<dbReference type="SMART" id="SM00744">
    <property type="entry name" value="RINGv"/>
    <property type="match status" value="1"/>
</dbReference>
<dbReference type="PANTHER" id="PTHR46347">
    <property type="entry name" value="RING/FYVE/PHD ZINC FINGER SUPERFAMILY PROTEIN"/>
    <property type="match status" value="1"/>
</dbReference>
<evidence type="ECO:0000313" key="6">
    <source>
        <dbReference type="EMBL" id="OMJ82434.1"/>
    </source>
</evidence>
<keyword evidence="4" id="KW-0472">Membrane</keyword>
<feature type="domain" description="RING-CH-type" evidence="5">
    <location>
        <begin position="33"/>
        <end position="96"/>
    </location>
</feature>
<keyword evidence="2" id="KW-0863">Zinc-finger</keyword>
<sequence length="223" mass="25876">MLNNLKILPIMEENVDSYSNFIKKEDSIECLAIEKDEEKVCRICFDQEGGNIISPCKCRGNSKYVHDECLRSWIKVKFESIENAKCEVCMQLYKVTVKKSWKCQKNLNLKENYSLFAKILVLFLIMFTVSAILFAIMIGIMFLENFSDNSIVSAGVCSIPLIIAITFLIRYFIKLCVFRKVEISFDAPSDKKIEKNPIASKDKIVLNFIKQRIFLKIQNLIYY</sequence>
<keyword evidence="3" id="KW-0862">Zinc</keyword>
<reference evidence="6 7" key="1">
    <citation type="submission" date="2016-11" db="EMBL/GenBank/DDBJ databases">
        <title>The macronuclear genome of Stentor coeruleus: a giant cell with tiny introns.</title>
        <authorList>
            <person name="Slabodnick M."/>
            <person name="Ruby J.G."/>
            <person name="Reiff S.B."/>
            <person name="Swart E.C."/>
            <person name="Gosai S."/>
            <person name="Prabakaran S."/>
            <person name="Witkowska E."/>
            <person name="Larue G.E."/>
            <person name="Fisher S."/>
            <person name="Freeman R.M."/>
            <person name="Gunawardena J."/>
            <person name="Chu W."/>
            <person name="Stover N.A."/>
            <person name="Gregory B.D."/>
            <person name="Nowacki M."/>
            <person name="Derisi J."/>
            <person name="Roy S.W."/>
            <person name="Marshall W.F."/>
            <person name="Sood P."/>
        </authorList>
    </citation>
    <scope>NUCLEOTIDE SEQUENCE [LARGE SCALE GENOMIC DNA]</scope>
    <source>
        <strain evidence="6">WM001</strain>
    </source>
</reference>
<dbReference type="Gene3D" id="3.30.40.10">
    <property type="entry name" value="Zinc/RING finger domain, C3HC4 (zinc finger)"/>
    <property type="match status" value="1"/>
</dbReference>
<comment type="caution">
    <text evidence="6">The sequence shown here is derived from an EMBL/GenBank/DDBJ whole genome shotgun (WGS) entry which is preliminary data.</text>
</comment>
<dbReference type="AlphaFoldDB" id="A0A1R2C096"/>
<gene>
    <name evidence="6" type="ORF">SteCoe_16911</name>
</gene>
<organism evidence="6 7">
    <name type="scientific">Stentor coeruleus</name>
    <dbReference type="NCBI Taxonomy" id="5963"/>
    <lineage>
        <taxon>Eukaryota</taxon>
        <taxon>Sar</taxon>
        <taxon>Alveolata</taxon>
        <taxon>Ciliophora</taxon>
        <taxon>Postciliodesmatophora</taxon>
        <taxon>Heterotrichea</taxon>
        <taxon>Heterotrichida</taxon>
        <taxon>Stentoridae</taxon>
        <taxon>Stentor</taxon>
    </lineage>
</organism>
<evidence type="ECO:0000256" key="1">
    <source>
        <dbReference type="ARBA" id="ARBA00022723"/>
    </source>
</evidence>
<dbReference type="PROSITE" id="PS51292">
    <property type="entry name" value="ZF_RING_CH"/>
    <property type="match status" value="1"/>
</dbReference>
<keyword evidence="7" id="KW-1185">Reference proteome</keyword>
<evidence type="ECO:0000313" key="7">
    <source>
        <dbReference type="Proteomes" id="UP000187209"/>
    </source>
</evidence>